<reference evidence="2" key="1">
    <citation type="submission" date="2020-03" db="EMBL/GenBank/DDBJ databases">
        <title>A transcriptome and proteome of the tick Rhipicephalus microplus shaped by the genetic composition of its hosts and developmental stage.</title>
        <authorList>
            <person name="Garcia G.R."/>
            <person name="Ribeiro J.M.C."/>
            <person name="Maruyama S.R."/>
            <person name="Gardinasse L.G."/>
            <person name="Nelson K."/>
            <person name="Ferreira B.R."/>
            <person name="Andrade T.G."/>
            <person name="Santos I.K.F.M."/>
        </authorList>
    </citation>
    <scope>NUCLEOTIDE SEQUENCE</scope>
    <source>
        <strain evidence="2">NSGR</strain>
        <tissue evidence="2">Salivary glands</tissue>
    </source>
</reference>
<name>A0A6G5AIW7_RHIMP</name>
<feature type="region of interest" description="Disordered" evidence="1">
    <location>
        <begin position="72"/>
        <end position="100"/>
    </location>
</feature>
<feature type="region of interest" description="Disordered" evidence="1">
    <location>
        <begin position="1"/>
        <end position="58"/>
    </location>
</feature>
<feature type="compositionally biased region" description="Basic and acidic residues" evidence="1">
    <location>
        <begin position="1"/>
        <end position="19"/>
    </location>
</feature>
<sequence>MAQEPFRPEQVTEKSKQPEPFRQIVQEPYRPEDIEEPTQVRPAGQIAQEPLRPEDVTENQCVLNYSAKLRKNPTDLKMLKSRHQRNQQVQSPRNHTDQKN</sequence>
<protein>
    <submittedName>
        <fullName evidence="2">Putative glycine rich cell wall structural protein</fullName>
    </submittedName>
</protein>
<dbReference type="EMBL" id="GIKN01007724">
    <property type="protein sequence ID" value="NIE49997.1"/>
    <property type="molecule type" value="Transcribed_RNA"/>
</dbReference>
<dbReference type="AlphaFoldDB" id="A0A6G5AIW7"/>
<proteinExistence type="predicted"/>
<accession>A0A6G5AIW7</accession>
<organism evidence="2">
    <name type="scientific">Rhipicephalus microplus</name>
    <name type="common">Cattle tick</name>
    <name type="synonym">Boophilus microplus</name>
    <dbReference type="NCBI Taxonomy" id="6941"/>
    <lineage>
        <taxon>Eukaryota</taxon>
        <taxon>Metazoa</taxon>
        <taxon>Ecdysozoa</taxon>
        <taxon>Arthropoda</taxon>
        <taxon>Chelicerata</taxon>
        <taxon>Arachnida</taxon>
        <taxon>Acari</taxon>
        <taxon>Parasitiformes</taxon>
        <taxon>Ixodida</taxon>
        <taxon>Ixodoidea</taxon>
        <taxon>Ixodidae</taxon>
        <taxon>Rhipicephalinae</taxon>
        <taxon>Rhipicephalus</taxon>
        <taxon>Boophilus</taxon>
    </lineage>
</organism>
<dbReference type="OrthoDB" id="10446437at2759"/>
<dbReference type="VEuPathDB" id="VectorBase:LOC119163376"/>
<evidence type="ECO:0000313" key="2">
    <source>
        <dbReference type="EMBL" id="NIE49997.1"/>
    </source>
</evidence>
<evidence type="ECO:0000256" key="1">
    <source>
        <dbReference type="SAM" id="MobiDB-lite"/>
    </source>
</evidence>